<feature type="transmembrane region" description="Helical" evidence="6">
    <location>
        <begin position="219"/>
        <end position="240"/>
    </location>
</feature>
<evidence type="ECO:0000256" key="4">
    <source>
        <dbReference type="ARBA" id="ARBA00022989"/>
    </source>
</evidence>
<feature type="transmembrane region" description="Helical" evidence="6">
    <location>
        <begin position="247"/>
        <end position="267"/>
    </location>
</feature>
<protein>
    <submittedName>
        <fullName evidence="8">DMT family transporter</fullName>
    </submittedName>
</protein>
<name>A0ABV6QZH1_9CAUL</name>
<evidence type="ECO:0000259" key="7">
    <source>
        <dbReference type="Pfam" id="PF00892"/>
    </source>
</evidence>
<evidence type="ECO:0000313" key="9">
    <source>
        <dbReference type="Proteomes" id="UP001589906"/>
    </source>
</evidence>
<feature type="domain" description="EamA" evidence="7">
    <location>
        <begin position="11"/>
        <end position="140"/>
    </location>
</feature>
<feature type="transmembrane region" description="Helical" evidence="6">
    <location>
        <begin position="70"/>
        <end position="89"/>
    </location>
</feature>
<gene>
    <name evidence="8" type="ORF">ACFFGE_02650</name>
</gene>
<evidence type="ECO:0000256" key="2">
    <source>
        <dbReference type="ARBA" id="ARBA00007362"/>
    </source>
</evidence>
<feature type="transmembrane region" description="Helical" evidence="6">
    <location>
        <begin position="188"/>
        <end position="213"/>
    </location>
</feature>
<dbReference type="PANTHER" id="PTHR32322">
    <property type="entry name" value="INNER MEMBRANE TRANSPORTER"/>
    <property type="match status" value="1"/>
</dbReference>
<dbReference type="RefSeq" id="WP_376834026.1">
    <property type="nucleotide sequence ID" value="NZ_JBHLSW010000003.1"/>
</dbReference>
<comment type="caution">
    <text evidence="8">The sequence shown here is derived from an EMBL/GenBank/DDBJ whole genome shotgun (WGS) entry which is preliminary data.</text>
</comment>
<feature type="transmembrane region" description="Helical" evidence="6">
    <location>
        <begin position="39"/>
        <end position="58"/>
    </location>
</feature>
<dbReference type="Pfam" id="PF00892">
    <property type="entry name" value="EamA"/>
    <property type="match status" value="2"/>
</dbReference>
<keyword evidence="3 6" id="KW-0812">Transmembrane</keyword>
<comment type="similarity">
    <text evidence="2">Belongs to the EamA transporter family.</text>
</comment>
<keyword evidence="9" id="KW-1185">Reference proteome</keyword>
<proteinExistence type="inferred from homology"/>
<evidence type="ECO:0000256" key="1">
    <source>
        <dbReference type="ARBA" id="ARBA00004141"/>
    </source>
</evidence>
<evidence type="ECO:0000256" key="3">
    <source>
        <dbReference type="ARBA" id="ARBA00022692"/>
    </source>
</evidence>
<feature type="domain" description="EamA" evidence="7">
    <location>
        <begin position="156"/>
        <end position="292"/>
    </location>
</feature>
<dbReference type="InterPro" id="IPR000620">
    <property type="entry name" value="EamA_dom"/>
</dbReference>
<evidence type="ECO:0000256" key="5">
    <source>
        <dbReference type="ARBA" id="ARBA00023136"/>
    </source>
</evidence>
<reference evidence="8 9" key="1">
    <citation type="submission" date="2024-09" db="EMBL/GenBank/DDBJ databases">
        <authorList>
            <person name="Sun Q."/>
            <person name="Mori K."/>
        </authorList>
    </citation>
    <scope>NUCLEOTIDE SEQUENCE [LARGE SCALE GENOMIC DNA]</scope>
    <source>
        <strain evidence="8 9">NCAIM B.02621</strain>
    </source>
</reference>
<keyword evidence="5 6" id="KW-0472">Membrane</keyword>
<feature type="transmembrane region" description="Helical" evidence="6">
    <location>
        <begin position="95"/>
        <end position="118"/>
    </location>
</feature>
<feature type="transmembrane region" description="Helical" evidence="6">
    <location>
        <begin position="7"/>
        <end position="27"/>
    </location>
</feature>
<dbReference type="InterPro" id="IPR050638">
    <property type="entry name" value="AA-Vitamin_Transporters"/>
</dbReference>
<dbReference type="PANTHER" id="PTHR32322:SF2">
    <property type="entry name" value="EAMA DOMAIN-CONTAINING PROTEIN"/>
    <property type="match status" value="1"/>
</dbReference>
<sequence>MKPVSSSLALGAVIVCALIWGTTWYAITLQLGAVDPIASIVYRFGLAAVVLMGFCALTGRSLKLTRAQHLAAVGQGLFTFAIDYAFVYWSEERIASAVVAVVFAGLAFLNLVLFRLVLGQKAARLAWVGAFLGLLGVAAMFGAELLRAEMESRAAIGLLLAVLAVLGAGIGNLFAWRGQQVGGAVLPMTAWAMAYGVGFLLIYAAIAGTPFGFEPSWSYVLSLLHLSILGSVVAFGLYFWLARARGYAMASYISALTPPLAMAISVVLEGARFGLLAFVGLGLVLGGQALLLRAPKTA</sequence>
<feature type="transmembrane region" description="Helical" evidence="6">
    <location>
        <begin position="155"/>
        <end position="176"/>
    </location>
</feature>
<evidence type="ECO:0000256" key="6">
    <source>
        <dbReference type="SAM" id="Phobius"/>
    </source>
</evidence>
<evidence type="ECO:0000313" key="8">
    <source>
        <dbReference type="EMBL" id="MFC0632773.1"/>
    </source>
</evidence>
<dbReference type="Proteomes" id="UP001589906">
    <property type="component" value="Unassembled WGS sequence"/>
</dbReference>
<comment type="subcellular location">
    <subcellularLocation>
        <location evidence="1">Membrane</location>
        <topology evidence="1">Multi-pass membrane protein</topology>
    </subcellularLocation>
</comment>
<dbReference type="EMBL" id="JBHLSW010000003">
    <property type="protein sequence ID" value="MFC0632773.1"/>
    <property type="molecule type" value="Genomic_DNA"/>
</dbReference>
<organism evidence="8 9">
    <name type="scientific">Brevundimonas balnearis</name>
    <dbReference type="NCBI Taxonomy" id="1572858"/>
    <lineage>
        <taxon>Bacteria</taxon>
        <taxon>Pseudomonadati</taxon>
        <taxon>Pseudomonadota</taxon>
        <taxon>Alphaproteobacteria</taxon>
        <taxon>Caulobacterales</taxon>
        <taxon>Caulobacteraceae</taxon>
        <taxon>Brevundimonas</taxon>
    </lineage>
</organism>
<dbReference type="InterPro" id="IPR037185">
    <property type="entry name" value="EmrE-like"/>
</dbReference>
<feature type="transmembrane region" description="Helical" evidence="6">
    <location>
        <begin position="273"/>
        <end position="292"/>
    </location>
</feature>
<accession>A0ABV6QZH1</accession>
<feature type="transmembrane region" description="Helical" evidence="6">
    <location>
        <begin position="125"/>
        <end position="143"/>
    </location>
</feature>
<dbReference type="SUPFAM" id="SSF103481">
    <property type="entry name" value="Multidrug resistance efflux transporter EmrE"/>
    <property type="match status" value="2"/>
</dbReference>
<keyword evidence="4 6" id="KW-1133">Transmembrane helix</keyword>